<evidence type="ECO:0000256" key="4">
    <source>
        <dbReference type="ARBA" id="ARBA00022692"/>
    </source>
</evidence>
<keyword evidence="5 7" id="KW-1133">Transmembrane helix</keyword>
<accession>A0A1J4J5H9</accession>
<sequence>MNKVAIAELITASAILFTISVFTITPFLLQNSPVLNKDEIRFKRVLINLTNNVEFHSESNLLPSLLFYPFSLLQESAELLTTTKFSLKSSKHFLFRFIPAFCSTLIAPIFCAILQIEGSSLLTAFSISLLLPLDSSFIIRSRFFFAR</sequence>
<evidence type="ECO:0000313" key="9">
    <source>
        <dbReference type="EMBL" id="OHS93929.1"/>
    </source>
</evidence>
<dbReference type="InterPro" id="IPR003342">
    <property type="entry name" value="ArnT-like_N"/>
</dbReference>
<dbReference type="GO" id="GO:0012505">
    <property type="term" value="C:endomembrane system"/>
    <property type="evidence" value="ECO:0007669"/>
    <property type="project" value="UniProtKB-SubCell"/>
</dbReference>
<dbReference type="RefSeq" id="XP_068347066.1">
    <property type="nucleotide sequence ID" value="XM_068512899.1"/>
</dbReference>
<keyword evidence="3" id="KW-0808">Transferase</keyword>
<evidence type="ECO:0000256" key="3">
    <source>
        <dbReference type="ARBA" id="ARBA00022679"/>
    </source>
</evidence>
<keyword evidence="2" id="KW-0328">Glycosyltransferase</keyword>
<feature type="domain" description="ArnT-like N-terminal" evidence="8">
    <location>
        <begin position="18"/>
        <end position="143"/>
    </location>
</feature>
<evidence type="ECO:0000256" key="7">
    <source>
        <dbReference type="SAM" id="Phobius"/>
    </source>
</evidence>
<gene>
    <name evidence="9" type="ORF">TRFO_39897</name>
</gene>
<dbReference type="GO" id="GO:0016020">
    <property type="term" value="C:membrane"/>
    <property type="evidence" value="ECO:0007669"/>
    <property type="project" value="InterPro"/>
</dbReference>
<evidence type="ECO:0000256" key="1">
    <source>
        <dbReference type="ARBA" id="ARBA00004127"/>
    </source>
</evidence>
<dbReference type="GeneID" id="94847603"/>
<evidence type="ECO:0000313" key="10">
    <source>
        <dbReference type="Proteomes" id="UP000179807"/>
    </source>
</evidence>
<dbReference type="VEuPathDB" id="TrichDB:TRFO_39897"/>
<proteinExistence type="predicted"/>
<evidence type="ECO:0000259" key="8">
    <source>
        <dbReference type="Pfam" id="PF02366"/>
    </source>
</evidence>
<keyword evidence="4 7" id="KW-0812">Transmembrane</keyword>
<keyword evidence="6 7" id="KW-0472">Membrane</keyword>
<reference evidence="9" key="1">
    <citation type="submission" date="2016-10" db="EMBL/GenBank/DDBJ databases">
        <authorList>
            <person name="Benchimol M."/>
            <person name="Almeida L.G."/>
            <person name="Vasconcelos A.T."/>
            <person name="Perreira-Neves A."/>
            <person name="Rosa I.A."/>
            <person name="Tasca T."/>
            <person name="Bogo M.R."/>
            <person name="de Souza W."/>
        </authorList>
    </citation>
    <scope>NUCLEOTIDE SEQUENCE [LARGE SCALE GENOMIC DNA]</scope>
    <source>
        <strain evidence="9">K</strain>
    </source>
</reference>
<comment type="caution">
    <text evidence="9">The sequence shown here is derived from an EMBL/GenBank/DDBJ whole genome shotgun (WGS) entry which is preliminary data.</text>
</comment>
<evidence type="ECO:0000256" key="5">
    <source>
        <dbReference type="ARBA" id="ARBA00022989"/>
    </source>
</evidence>
<evidence type="ECO:0000256" key="6">
    <source>
        <dbReference type="ARBA" id="ARBA00023136"/>
    </source>
</evidence>
<organism evidence="9 10">
    <name type="scientific">Tritrichomonas foetus</name>
    <dbReference type="NCBI Taxonomy" id="1144522"/>
    <lineage>
        <taxon>Eukaryota</taxon>
        <taxon>Metamonada</taxon>
        <taxon>Parabasalia</taxon>
        <taxon>Tritrichomonadida</taxon>
        <taxon>Tritrichomonadidae</taxon>
        <taxon>Tritrichomonas</taxon>
    </lineage>
</organism>
<dbReference type="GO" id="GO:0006493">
    <property type="term" value="P:protein O-linked glycosylation"/>
    <property type="evidence" value="ECO:0007669"/>
    <property type="project" value="InterPro"/>
</dbReference>
<name>A0A1J4J5H9_9EUKA</name>
<dbReference type="GO" id="GO:0000030">
    <property type="term" value="F:mannosyltransferase activity"/>
    <property type="evidence" value="ECO:0007669"/>
    <property type="project" value="InterPro"/>
</dbReference>
<dbReference type="Pfam" id="PF02366">
    <property type="entry name" value="PMT"/>
    <property type="match status" value="1"/>
</dbReference>
<feature type="transmembrane region" description="Helical" evidence="7">
    <location>
        <begin position="93"/>
        <end position="115"/>
    </location>
</feature>
<keyword evidence="10" id="KW-1185">Reference proteome</keyword>
<comment type="subcellular location">
    <subcellularLocation>
        <location evidence="1">Endomembrane system</location>
        <topology evidence="1">Multi-pass membrane protein</topology>
    </subcellularLocation>
</comment>
<evidence type="ECO:0000256" key="2">
    <source>
        <dbReference type="ARBA" id="ARBA00022676"/>
    </source>
</evidence>
<dbReference type="AlphaFoldDB" id="A0A1J4J5H9"/>
<protein>
    <recommendedName>
        <fullName evidence="8">ArnT-like N-terminal domain-containing protein</fullName>
    </recommendedName>
</protein>
<dbReference type="EMBL" id="MLAK01001364">
    <property type="protein sequence ID" value="OHS93929.1"/>
    <property type="molecule type" value="Genomic_DNA"/>
</dbReference>
<dbReference type="Proteomes" id="UP000179807">
    <property type="component" value="Unassembled WGS sequence"/>
</dbReference>
<feature type="transmembrane region" description="Helical" evidence="7">
    <location>
        <begin position="6"/>
        <end position="29"/>
    </location>
</feature>